<feature type="transmembrane region" description="Helical" evidence="1">
    <location>
        <begin position="20"/>
        <end position="46"/>
    </location>
</feature>
<dbReference type="Pfam" id="PF05975">
    <property type="entry name" value="EcsB"/>
    <property type="match status" value="1"/>
</dbReference>
<feature type="transmembrane region" description="Helical" evidence="1">
    <location>
        <begin position="168"/>
        <end position="185"/>
    </location>
</feature>
<dbReference type="RefSeq" id="WP_367778059.1">
    <property type="nucleotide sequence ID" value="NZ_JBFMIA010000001.1"/>
</dbReference>
<dbReference type="EMBL" id="JBFMIA010000001">
    <property type="protein sequence ID" value="MEW9500734.1"/>
    <property type="molecule type" value="Genomic_DNA"/>
</dbReference>
<accession>A0ABV3Q1A5</accession>
<protein>
    <submittedName>
        <fullName evidence="2">ABC transporter permease</fullName>
    </submittedName>
</protein>
<evidence type="ECO:0000256" key="1">
    <source>
        <dbReference type="SAM" id="Phobius"/>
    </source>
</evidence>
<evidence type="ECO:0000313" key="2">
    <source>
        <dbReference type="EMBL" id="MEW9500734.1"/>
    </source>
</evidence>
<dbReference type="Proteomes" id="UP001556040">
    <property type="component" value="Unassembled WGS sequence"/>
</dbReference>
<keyword evidence="1" id="KW-0472">Membrane</keyword>
<dbReference type="InterPro" id="IPR010288">
    <property type="entry name" value="EcsB_ABC"/>
</dbReference>
<feature type="transmembrane region" description="Helical" evidence="1">
    <location>
        <begin position="316"/>
        <end position="339"/>
    </location>
</feature>
<proteinExistence type="predicted"/>
<organism evidence="2 3">
    <name type="scientific">Jeotgalibacillus marinus</name>
    <dbReference type="NCBI Taxonomy" id="86667"/>
    <lineage>
        <taxon>Bacteria</taxon>
        <taxon>Bacillati</taxon>
        <taxon>Bacillota</taxon>
        <taxon>Bacilli</taxon>
        <taxon>Bacillales</taxon>
        <taxon>Caryophanaceae</taxon>
        <taxon>Jeotgalibacillus</taxon>
    </lineage>
</organism>
<feature type="transmembrane region" description="Helical" evidence="1">
    <location>
        <begin position="104"/>
        <end position="123"/>
    </location>
</feature>
<feature type="transmembrane region" description="Helical" evidence="1">
    <location>
        <begin position="360"/>
        <end position="378"/>
    </location>
</feature>
<name>A0ABV3Q1A5_9BACL</name>
<keyword evidence="1" id="KW-0812">Transmembrane</keyword>
<keyword evidence="3" id="KW-1185">Reference proteome</keyword>
<feature type="transmembrane region" description="Helical" evidence="1">
    <location>
        <begin position="191"/>
        <end position="211"/>
    </location>
</feature>
<feature type="transmembrane region" description="Helical" evidence="1">
    <location>
        <begin position="292"/>
        <end position="310"/>
    </location>
</feature>
<reference evidence="2 3" key="1">
    <citation type="journal article" date="1979" name="Int. J. Syst. Evol. Microbiol.">
        <title>Bacillus globisporus subsp. marinus subsp. nov.</title>
        <authorList>
            <person name="Liu H."/>
        </authorList>
    </citation>
    <scope>NUCLEOTIDE SEQUENCE [LARGE SCALE GENOMIC DNA]</scope>
    <source>
        <strain evidence="2 3">DSM 1297</strain>
    </source>
</reference>
<evidence type="ECO:0000313" key="3">
    <source>
        <dbReference type="Proteomes" id="UP001556040"/>
    </source>
</evidence>
<comment type="caution">
    <text evidence="2">The sequence shown here is derived from an EMBL/GenBank/DDBJ whole genome shotgun (WGS) entry which is preliminary data.</text>
</comment>
<keyword evidence="1" id="KW-1133">Transmembrane helix</keyword>
<gene>
    <name evidence="2" type="ORF">AB1471_02840</name>
</gene>
<feature type="transmembrane region" description="Helical" evidence="1">
    <location>
        <begin position="58"/>
        <end position="74"/>
    </location>
</feature>
<feature type="transmembrane region" description="Helical" evidence="1">
    <location>
        <begin position="129"/>
        <end position="147"/>
    </location>
</feature>
<sequence>MKQDLFFVRLKKDWRYQTNIITSVLDWTIYVYAIIPSLFFLFVFYRSWWVAPPEWLELIYWTGWVFFLCLLSLTKRWRTYLYEADTIFLVRRSRWIEGMLKVSFYYNIGSSLIFSAVCLFLLLPYLIGILHVSVYQCVLLFIMLTVIRSNCKVLLYWMNMKYNGFQKACFISLLVFLMILSWIAVIASLVYATWMVIVLAIFYSAMLIYFFKRTMLNRTWQLSYHASQEAEWKVRWIRRIFARAIDIETPPKTKLPKKPKLFRQSKRIFRSMSPTAGMLELFFKHHLRNRTFLYQYLRLFGVVTFSAAFVSADWVFIILVTVLCITCITIQNIMWELLIDNHSIGGKYRFYNGYLRARKWTMFGMLTPIILLALAFLLI</sequence>